<dbReference type="InterPro" id="IPR000361">
    <property type="entry name" value="ATAP_core_dom"/>
</dbReference>
<keyword evidence="3" id="KW-1185">Reference proteome</keyword>
<feature type="domain" description="Core" evidence="1">
    <location>
        <begin position="3"/>
        <end position="92"/>
    </location>
</feature>
<dbReference type="STRING" id="940190.MPTP_0189"/>
<dbReference type="EMBL" id="AP012200">
    <property type="protein sequence ID" value="BAK20688.1"/>
    <property type="molecule type" value="Genomic_DNA"/>
</dbReference>
<dbReference type="AlphaFoldDB" id="F3Y860"/>
<evidence type="ECO:0000313" key="2">
    <source>
        <dbReference type="EMBL" id="BAK20688.1"/>
    </source>
</evidence>
<proteinExistence type="predicted"/>
<dbReference type="HOGENOM" id="CLU_141575_0_1_9"/>
<protein>
    <recommendedName>
        <fullName evidence="1">Core domain-containing protein</fullName>
    </recommendedName>
</protein>
<dbReference type="KEGG" id="mps:MPTP_0189"/>
<dbReference type="Proteomes" id="UP000008456">
    <property type="component" value="Chromosome"/>
</dbReference>
<reference key="2">
    <citation type="submission" date="2011-04" db="EMBL/GenBank/DDBJ databases">
        <title>Whole genome sequence of Melissococcus plutonius ATCC 35311.</title>
        <authorList>
            <person name="Okumura K."/>
            <person name="Arai R."/>
            <person name="Osaki M."/>
            <person name="Okura M."/>
            <person name="Kirikae T."/>
            <person name="Takamatsu D."/>
            <person name="Akiyama T."/>
        </authorList>
    </citation>
    <scope>NUCLEOTIDE SEQUENCE</scope>
    <source>
        <strain>ATCC 35311</strain>
    </source>
</reference>
<name>F3Y860_MELPT</name>
<dbReference type="SUPFAM" id="SSF89360">
    <property type="entry name" value="HesB-like domain"/>
    <property type="match status" value="1"/>
</dbReference>
<evidence type="ECO:0000259" key="1">
    <source>
        <dbReference type="Pfam" id="PF01521"/>
    </source>
</evidence>
<dbReference type="InterPro" id="IPR035903">
    <property type="entry name" value="HesB-like_dom_sf"/>
</dbReference>
<organism evidence="2 3">
    <name type="scientific">Melissococcus plutonius (strain ATCC 35311 / DSM 29964 / CIP 104052 / LMG 20360 / NCIMB 702443)</name>
    <dbReference type="NCBI Taxonomy" id="940190"/>
    <lineage>
        <taxon>Bacteria</taxon>
        <taxon>Bacillati</taxon>
        <taxon>Bacillota</taxon>
        <taxon>Bacilli</taxon>
        <taxon>Lactobacillales</taxon>
        <taxon>Enterococcaceae</taxon>
        <taxon>Melissococcus</taxon>
    </lineage>
</organism>
<reference evidence="2 3" key="1">
    <citation type="journal article" date="2011" name="J. Bacteriol.">
        <title>Complete genome sequence of Melissococcus plutonius ATCC 35311.</title>
        <authorList>
            <person name="Okumura K."/>
            <person name="Arai R."/>
            <person name="Okura M."/>
            <person name="Kirikae T."/>
            <person name="Takamatsu D."/>
            <person name="Osaki M."/>
            <person name="Miyoshi-Akiyama T."/>
        </authorList>
    </citation>
    <scope>NUCLEOTIDE SEQUENCE [LARGE SCALE GENOMIC DNA]</scope>
    <source>
        <strain evidence="3">ATCC 35311 / CIP 104052 / LMG 20360 / NCIMB 702443</strain>
    </source>
</reference>
<dbReference type="Pfam" id="PF01521">
    <property type="entry name" value="Fe-S_biosyn"/>
    <property type="match status" value="1"/>
</dbReference>
<sequence>MPILDLDDSVGEFSSVGNCSLGTNFRLLLLDKNQNRQSFNAKLDSDIGEIYIKDYSKKYLDEEMLLMINPRLQSLQLSGPSGVLNSNLPIVDLRT</sequence>
<evidence type="ECO:0000313" key="3">
    <source>
        <dbReference type="Proteomes" id="UP000008456"/>
    </source>
</evidence>
<gene>
    <name evidence="2" type="ordered locus">MPTP_0189</name>
</gene>
<accession>F3Y860</accession>
<dbReference type="Gene3D" id="2.60.300.12">
    <property type="entry name" value="HesB-like domain"/>
    <property type="match status" value="1"/>
</dbReference>